<sequence length="439" mass="47038">MPQRPRSGEPRRGRPERRGGSRRPARRTGSDPAAPGSMVGTELVLDIGAVAHGGSCVARTEGRVVFVRHTLPGERVRARVTDGTRTSRFLRADAVEVLDASPERRTPACPWSGPGRCGGCDWQHTSAAYGRELKTAVVAEQLRRLAGIDWTGDVEAVPGDEDGLRWRTRVELATGPDGRAGFRAHRSHDVVPVEDCVISVPQVRATGIFTERFEAGITGVDVAVSSDGSATAVLLPHRGEVPGVLESVTAGGTSLDFEVSARGFWQVHPGAAPTFVDEVLRQLAPRPGERVLDLYCGVGLFTRFLAERVGHSGAVLGIEGDERAVSDAQAALREVPQARIERSDVRRAEPLVERHLGGAADLVVLDPPRTGAGREVVQQIARLRPRAVAYVACDPSALARDLAYAADEGYALTSLRAFDAFPMTHHVECIAILVPAERG</sequence>
<dbReference type="InterPro" id="IPR012340">
    <property type="entry name" value="NA-bd_OB-fold"/>
</dbReference>
<evidence type="ECO:0000313" key="9">
    <source>
        <dbReference type="Proteomes" id="UP000571817"/>
    </source>
</evidence>
<dbReference type="InterPro" id="IPR029063">
    <property type="entry name" value="SAM-dependent_MTases_sf"/>
</dbReference>
<dbReference type="InterPro" id="IPR030391">
    <property type="entry name" value="MeTrfase_TrmA_CS"/>
</dbReference>
<accession>A0A853DBN6</accession>
<feature type="binding site" evidence="4">
    <location>
        <position position="295"/>
    </location>
    <ligand>
        <name>S-adenosyl-L-methionine</name>
        <dbReference type="ChEBI" id="CHEBI:59789"/>
    </ligand>
</feature>
<dbReference type="Gene3D" id="2.40.50.1070">
    <property type="match status" value="2"/>
</dbReference>
<feature type="binding site" evidence="4">
    <location>
        <position position="366"/>
    </location>
    <ligand>
        <name>S-adenosyl-L-methionine</name>
        <dbReference type="ChEBI" id="CHEBI:59789"/>
    </ligand>
</feature>
<evidence type="ECO:0000259" key="7">
    <source>
        <dbReference type="PROSITE" id="PS50926"/>
    </source>
</evidence>
<feature type="compositionally biased region" description="Basic and acidic residues" evidence="6">
    <location>
        <begin position="1"/>
        <end position="19"/>
    </location>
</feature>
<feature type="region of interest" description="Disordered" evidence="6">
    <location>
        <begin position="1"/>
        <end position="38"/>
    </location>
</feature>
<dbReference type="PANTHER" id="PTHR11061">
    <property type="entry name" value="RNA M5U METHYLTRANSFERASE"/>
    <property type="match status" value="1"/>
</dbReference>
<dbReference type="SUPFAM" id="SSF50249">
    <property type="entry name" value="Nucleic acid-binding proteins"/>
    <property type="match status" value="1"/>
</dbReference>
<dbReference type="InterPro" id="IPR030390">
    <property type="entry name" value="MeTrfase_TrmA_AS"/>
</dbReference>
<dbReference type="Gene3D" id="2.40.50.140">
    <property type="entry name" value="Nucleic acid-binding proteins"/>
    <property type="match status" value="1"/>
</dbReference>
<organism evidence="8 9">
    <name type="scientific">Allobranchiibius huperziae</name>
    <dbReference type="NCBI Taxonomy" id="1874116"/>
    <lineage>
        <taxon>Bacteria</taxon>
        <taxon>Bacillati</taxon>
        <taxon>Actinomycetota</taxon>
        <taxon>Actinomycetes</taxon>
        <taxon>Micrococcales</taxon>
        <taxon>Dermacoccaceae</taxon>
        <taxon>Allobranchiibius</taxon>
    </lineage>
</organism>
<evidence type="ECO:0000256" key="5">
    <source>
        <dbReference type="PROSITE-ProRule" id="PRU10015"/>
    </source>
</evidence>
<keyword evidence="3 4" id="KW-0949">S-adenosyl-L-methionine</keyword>
<reference evidence="8 9" key="1">
    <citation type="submission" date="2020-07" db="EMBL/GenBank/DDBJ databases">
        <title>Sequencing the genomes of 1000 actinobacteria strains.</title>
        <authorList>
            <person name="Klenk H.-P."/>
        </authorList>
    </citation>
    <scope>NUCLEOTIDE SEQUENCE [LARGE SCALE GENOMIC DNA]</scope>
    <source>
        <strain evidence="8 9">DSM 29531</strain>
    </source>
</reference>
<keyword evidence="1 4" id="KW-0489">Methyltransferase</keyword>
<feature type="active site" description="Nucleophile" evidence="4">
    <location>
        <position position="393"/>
    </location>
</feature>
<evidence type="ECO:0000256" key="6">
    <source>
        <dbReference type="SAM" id="MobiDB-lite"/>
    </source>
</evidence>
<dbReference type="InterPro" id="IPR010280">
    <property type="entry name" value="U5_MeTrfase_fam"/>
</dbReference>
<dbReference type="PROSITE" id="PS01230">
    <property type="entry name" value="TRMA_1"/>
    <property type="match status" value="1"/>
</dbReference>
<dbReference type="Gene3D" id="3.40.50.150">
    <property type="entry name" value="Vaccinia Virus protein VP39"/>
    <property type="match status" value="2"/>
</dbReference>
<dbReference type="GO" id="GO:0070041">
    <property type="term" value="F:rRNA (uridine-C5-)-methyltransferase activity"/>
    <property type="evidence" value="ECO:0007669"/>
    <property type="project" value="TreeGrafter"/>
</dbReference>
<comment type="similarity">
    <text evidence="4">Belongs to the class I-like SAM-binding methyltransferase superfamily. RNA M5U methyltransferase family.</text>
</comment>
<dbReference type="PROSITE" id="PS50926">
    <property type="entry name" value="TRAM"/>
    <property type="match status" value="1"/>
</dbReference>
<dbReference type="CDD" id="cd02440">
    <property type="entry name" value="AdoMet_MTases"/>
    <property type="match status" value="1"/>
</dbReference>
<protein>
    <submittedName>
        <fullName evidence="8">tRNA/tmRNA/rRNA uracil-C5-methylase (TrmA/RlmC/RlmD family)</fullName>
    </submittedName>
</protein>
<dbReference type="PROSITE" id="PS51687">
    <property type="entry name" value="SAM_MT_RNA_M5U"/>
    <property type="match status" value="1"/>
</dbReference>
<dbReference type="SUPFAM" id="SSF53335">
    <property type="entry name" value="S-adenosyl-L-methionine-dependent methyltransferases"/>
    <property type="match status" value="1"/>
</dbReference>
<name>A0A853DBN6_9MICO</name>
<proteinExistence type="inferred from homology"/>
<evidence type="ECO:0000313" key="8">
    <source>
        <dbReference type="EMBL" id="NYJ74986.1"/>
    </source>
</evidence>
<evidence type="ECO:0000256" key="4">
    <source>
        <dbReference type="PROSITE-ProRule" id="PRU01024"/>
    </source>
</evidence>
<feature type="active site" evidence="5">
    <location>
        <position position="393"/>
    </location>
</feature>
<dbReference type="Pfam" id="PF05958">
    <property type="entry name" value="tRNA_U5-meth_tr"/>
    <property type="match status" value="1"/>
</dbReference>
<evidence type="ECO:0000256" key="1">
    <source>
        <dbReference type="ARBA" id="ARBA00022603"/>
    </source>
</evidence>
<keyword evidence="9" id="KW-1185">Reference proteome</keyword>
<dbReference type="EMBL" id="JACCFW010000001">
    <property type="protein sequence ID" value="NYJ74986.1"/>
    <property type="molecule type" value="Genomic_DNA"/>
</dbReference>
<dbReference type="PANTHER" id="PTHR11061:SF30">
    <property type="entry name" value="TRNA (URACIL(54)-C(5))-METHYLTRANSFERASE"/>
    <property type="match status" value="1"/>
</dbReference>
<dbReference type="Pfam" id="PF01938">
    <property type="entry name" value="TRAM"/>
    <property type="match status" value="1"/>
</dbReference>
<dbReference type="PROSITE" id="PS01231">
    <property type="entry name" value="TRMA_2"/>
    <property type="match status" value="1"/>
</dbReference>
<gene>
    <name evidence="8" type="ORF">HNR15_001949</name>
</gene>
<evidence type="ECO:0000256" key="2">
    <source>
        <dbReference type="ARBA" id="ARBA00022679"/>
    </source>
</evidence>
<feature type="binding site" evidence="4">
    <location>
        <position position="319"/>
    </location>
    <ligand>
        <name>S-adenosyl-L-methionine</name>
        <dbReference type="ChEBI" id="CHEBI:59789"/>
    </ligand>
</feature>
<comment type="caution">
    <text evidence="8">The sequence shown here is derived from an EMBL/GenBank/DDBJ whole genome shotgun (WGS) entry which is preliminary data.</text>
</comment>
<feature type="binding site" evidence="4">
    <location>
        <position position="266"/>
    </location>
    <ligand>
        <name>S-adenosyl-L-methionine</name>
        <dbReference type="ChEBI" id="CHEBI:59789"/>
    </ligand>
</feature>
<evidence type="ECO:0000256" key="3">
    <source>
        <dbReference type="ARBA" id="ARBA00022691"/>
    </source>
</evidence>
<dbReference type="AlphaFoldDB" id="A0A853DBN6"/>
<dbReference type="InterPro" id="IPR002792">
    <property type="entry name" value="TRAM_dom"/>
</dbReference>
<dbReference type="GO" id="GO:0070475">
    <property type="term" value="P:rRNA base methylation"/>
    <property type="evidence" value="ECO:0007669"/>
    <property type="project" value="TreeGrafter"/>
</dbReference>
<dbReference type="Proteomes" id="UP000571817">
    <property type="component" value="Unassembled WGS sequence"/>
</dbReference>
<dbReference type="RefSeq" id="WP_218883654.1">
    <property type="nucleotide sequence ID" value="NZ_JACCFW010000001.1"/>
</dbReference>
<feature type="domain" description="TRAM" evidence="7">
    <location>
        <begin position="36"/>
        <end position="96"/>
    </location>
</feature>
<keyword evidence="2 4" id="KW-0808">Transferase</keyword>